<protein>
    <submittedName>
        <fullName evidence="1">Uncharacterized protein</fullName>
    </submittedName>
</protein>
<evidence type="ECO:0000313" key="1">
    <source>
        <dbReference type="EMBL" id="KIR42704.1"/>
    </source>
</evidence>
<dbReference type="OrthoDB" id="10606220at2759"/>
<keyword evidence="2" id="KW-1185">Reference proteome</keyword>
<dbReference type="Proteomes" id="UP000053392">
    <property type="component" value="Unassembled WGS sequence"/>
</dbReference>
<sequence length="175" mass="20038">MPASSSQALVATSLNPQCHDVMQDLDLRHLERVIRDINELRNKEEWMLSILRTTNTIMTTYNNTLLDISSEMNDLRCQVTELEEKVGTGNGGLERERTRKKNLVHAVVERRWEYQEIGRNQYTLLKIGLIMTRKRPQMGFPTGWQALKILSVPLSGNVQRTTSSPNSRASPLMTN</sequence>
<accession>A0A0D0V842</accession>
<name>A0A0D0V842_9TREE</name>
<reference evidence="1 2" key="1">
    <citation type="submission" date="2015-01" db="EMBL/GenBank/DDBJ databases">
        <title>The Genome Sequence of Cryptococcus gattii Ram5.</title>
        <authorList>
            <consortium name="The Broad Institute Genomics Platform"/>
            <person name="Cuomo C."/>
            <person name="Litvintseva A."/>
            <person name="Chen Y."/>
            <person name="Heitman J."/>
            <person name="Sun S."/>
            <person name="Springer D."/>
            <person name="Dromer F."/>
            <person name="Young S."/>
            <person name="Zeng Q."/>
            <person name="Gargeya S."/>
            <person name="Abouelleil A."/>
            <person name="Alvarado L."/>
            <person name="Chapman S.B."/>
            <person name="Gainer-Dewar J."/>
            <person name="Goldberg J."/>
            <person name="Griggs A."/>
            <person name="Gujja S."/>
            <person name="Hansen M."/>
            <person name="Howarth C."/>
            <person name="Imamovic A."/>
            <person name="Larimer J."/>
            <person name="Murphy C."/>
            <person name="Naylor J."/>
            <person name="Pearson M."/>
            <person name="Priest M."/>
            <person name="Roberts A."/>
            <person name="Saif S."/>
            <person name="Shea T."/>
            <person name="Sykes S."/>
            <person name="Wortman J."/>
            <person name="Nusbaum C."/>
            <person name="Birren B."/>
        </authorList>
    </citation>
    <scope>NUCLEOTIDE SEQUENCE [LARGE SCALE GENOMIC DNA]</scope>
    <source>
        <strain evidence="1 2">Ram5</strain>
    </source>
</reference>
<dbReference type="EMBL" id="KN847897">
    <property type="protein sequence ID" value="KIR42704.1"/>
    <property type="molecule type" value="Genomic_DNA"/>
</dbReference>
<proteinExistence type="predicted"/>
<organism evidence="1 2">
    <name type="scientific">Cryptococcus deuterogattii Ram5</name>
    <dbReference type="NCBI Taxonomy" id="1296110"/>
    <lineage>
        <taxon>Eukaryota</taxon>
        <taxon>Fungi</taxon>
        <taxon>Dikarya</taxon>
        <taxon>Basidiomycota</taxon>
        <taxon>Agaricomycotina</taxon>
        <taxon>Tremellomycetes</taxon>
        <taxon>Tremellales</taxon>
        <taxon>Cryptococcaceae</taxon>
        <taxon>Cryptococcus</taxon>
        <taxon>Cryptococcus gattii species complex</taxon>
    </lineage>
</organism>
<dbReference type="AlphaFoldDB" id="A0A0D0V842"/>
<evidence type="ECO:0000313" key="2">
    <source>
        <dbReference type="Proteomes" id="UP000053392"/>
    </source>
</evidence>
<dbReference type="HOGENOM" id="CLU_1532474_0_0_1"/>
<gene>
    <name evidence="1" type="ORF">I313_00907</name>
</gene>